<name>A0A4Q7M012_9MICO</name>
<dbReference type="EMBL" id="SGWX01000001">
    <property type="protein sequence ID" value="RZS60644.1"/>
    <property type="molecule type" value="Genomic_DNA"/>
</dbReference>
<dbReference type="OrthoDB" id="5916883at2"/>
<reference evidence="1 2" key="1">
    <citation type="submission" date="2019-02" db="EMBL/GenBank/DDBJ databases">
        <title>Sequencing the genomes of 1000 actinobacteria strains.</title>
        <authorList>
            <person name="Klenk H.-P."/>
        </authorList>
    </citation>
    <scope>NUCLEOTIDE SEQUENCE [LARGE SCALE GENOMIC DNA]</scope>
    <source>
        <strain evidence="1 2">DSM 16932</strain>
    </source>
</reference>
<dbReference type="RefSeq" id="WP_130412724.1">
    <property type="nucleotide sequence ID" value="NZ_SGWX01000001.1"/>
</dbReference>
<gene>
    <name evidence="1" type="ORF">EV386_0914</name>
</gene>
<dbReference type="Proteomes" id="UP000293852">
    <property type="component" value="Unassembled WGS sequence"/>
</dbReference>
<protein>
    <submittedName>
        <fullName evidence="1">Uncharacterized protein</fullName>
    </submittedName>
</protein>
<evidence type="ECO:0000313" key="2">
    <source>
        <dbReference type="Proteomes" id="UP000293852"/>
    </source>
</evidence>
<comment type="caution">
    <text evidence="1">The sequence shown here is derived from an EMBL/GenBank/DDBJ whole genome shotgun (WGS) entry which is preliminary data.</text>
</comment>
<accession>A0A4Q7M012</accession>
<evidence type="ECO:0000313" key="1">
    <source>
        <dbReference type="EMBL" id="RZS60644.1"/>
    </source>
</evidence>
<dbReference type="AlphaFoldDB" id="A0A4Q7M012"/>
<organism evidence="1 2">
    <name type="scientific">Xylanimonas ulmi</name>
    <dbReference type="NCBI Taxonomy" id="228973"/>
    <lineage>
        <taxon>Bacteria</taxon>
        <taxon>Bacillati</taxon>
        <taxon>Actinomycetota</taxon>
        <taxon>Actinomycetes</taxon>
        <taxon>Micrococcales</taxon>
        <taxon>Promicromonosporaceae</taxon>
        <taxon>Xylanimonas</taxon>
    </lineage>
</organism>
<proteinExistence type="predicted"/>
<keyword evidence="2" id="KW-1185">Reference proteome</keyword>
<sequence length="130" mass="14300">MARTLSRSQVLAWSDRWSFTDRQLIEAAIDALSESDFYEPNSAGYIGARVDGRVAMYIAPGYIFWNAAQWLDAIDPALLTGEIVTDGNGRFYALSNFQDRSSGTPDLAEIRAPCPNCFTVPSETGACFCD</sequence>